<feature type="transmembrane region" description="Helical" evidence="1">
    <location>
        <begin position="76"/>
        <end position="99"/>
    </location>
</feature>
<keyword evidence="1" id="KW-1133">Transmembrane helix</keyword>
<protein>
    <submittedName>
        <fullName evidence="2">Uncharacterized protein</fullName>
    </submittedName>
</protein>
<organism evidence="2 3">
    <name type="scientific">Polarella glacialis</name>
    <name type="common">Dinoflagellate</name>
    <dbReference type="NCBI Taxonomy" id="89957"/>
    <lineage>
        <taxon>Eukaryota</taxon>
        <taxon>Sar</taxon>
        <taxon>Alveolata</taxon>
        <taxon>Dinophyceae</taxon>
        <taxon>Suessiales</taxon>
        <taxon>Suessiaceae</taxon>
        <taxon>Polarella</taxon>
    </lineage>
</organism>
<sequence length="556" mass="62068">MRWTLMRGMPLVAALQTFWLMHMIVAREYIVSVFELGRAWLLLHRLIAVSGFFIVSGVGLLGFFRWDQSGSTVVMHFACADSVFYGGCAWAVGSALLSWRLQNGEALAPWDTWHRMRSAQAPVAAVCFCIMSVGGISIATAHDNHPDFFKWNWWDSVQEMARNDFTAYCSGSQGWHSLPPINQVAVIEWLLLVFLFVTQLTTHADCELYFSIRRADSGFPPPAGPMDDEQKAHTRRCADQLCQGKPPALSKFQARCVLGLTASVFFASASTSYIFWIQRGCKVFFPFPSELGIHRDAQLSVQWAGLFAGLLLGAWISHTERARYHLLRVSRSSAGWYLLHSLTVISGAAFASAVGLLGFLPWDRYFFNHLVCLGNIFAWGILWTMGSTLLSYRLNLHEGIRDFAVIPHMWLVQGGLSCWACGFAALLDISFAHVMASEAELFGWGWWLELGRSSQGAGFTEFCRHELRELWSLRLMAIAEWAFYGVLALFIVTAHLDSELYYAYARQSQPRPGKQLSSNARRELGDTCGGQRLRIAALATLIVVGTALSAVSRGAS</sequence>
<comment type="caution">
    <text evidence="2">The sequence shown here is derived from an EMBL/GenBank/DDBJ whole genome shotgun (WGS) entry which is preliminary data.</text>
</comment>
<proteinExistence type="predicted"/>
<keyword evidence="3" id="KW-1185">Reference proteome</keyword>
<feature type="transmembrane region" description="Helical" evidence="1">
    <location>
        <begin position="42"/>
        <end position="64"/>
    </location>
</feature>
<gene>
    <name evidence="2" type="ORF">PGLA1383_LOCUS10865</name>
</gene>
<dbReference type="Proteomes" id="UP000654075">
    <property type="component" value="Unassembled WGS sequence"/>
</dbReference>
<keyword evidence="1" id="KW-0472">Membrane</keyword>
<evidence type="ECO:0000313" key="2">
    <source>
        <dbReference type="EMBL" id="CAE8592209.1"/>
    </source>
</evidence>
<feature type="transmembrane region" description="Helical" evidence="1">
    <location>
        <begin position="297"/>
        <end position="316"/>
    </location>
</feature>
<feature type="transmembrane region" description="Helical" evidence="1">
    <location>
        <begin position="256"/>
        <end position="277"/>
    </location>
</feature>
<feature type="transmembrane region" description="Helical" evidence="1">
    <location>
        <begin position="337"/>
        <end position="360"/>
    </location>
</feature>
<feature type="transmembrane region" description="Helical" evidence="1">
    <location>
        <begin position="119"/>
        <end position="141"/>
    </location>
</feature>
<feature type="transmembrane region" description="Helical" evidence="1">
    <location>
        <begin position="366"/>
        <end position="390"/>
    </location>
</feature>
<evidence type="ECO:0000313" key="3">
    <source>
        <dbReference type="Proteomes" id="UP000654075"/>
    </source>
</evidence>
<dbReference type="AlphaFoldDB" id="A0A813DSC3"/>
<feature type="transmembrane region" description="Helical" evidence="1">
    <location>
        <begin position="481"/>
        <end position="504"/>
    </location>
</feature>
<dbReference type="EMBL" id="CAJNNV010005533">
    <property type="protein sequence ID" value="CAE8592209.1"/>
    <property type="molecule type" value="Genomic_DNA"/>
</dbReference>
<reference evidence="2" key="1">
    <citation type="submission" date="2021-02" db="EMBL/GenBank/DDBJ databases">
        <authorList>
            <person name="Dougan E. K."/>
            <person name="Rhodes N."/>
            <person name="Thang M."/>
            <person name="Chan C."/>
        </authorList>
    </citation>
    <scope>NUCLEOTIDE SEQUENCE</scope>
</reference>
<keyword evidence="1" id="KW-0812">Transmembrane</keyword>
<name>A0A813DSC3_POLGL</name>
<accession>A0A813DSC3</accession>
<feature type="transmembrane region" description="Helical" evidence="1">
    <location>
        <begin position="535"/>
        <end position="555"/>
    </location>
</feature>
<evidence type="ECO:0000256" key="1">
    <source>
        <dbReference type="SAM" id="Phobius"/>
    </source>
</evidence>